<evidence type="ECO:0000256" key="3">
    <source>
        <dbReference type="ARBA" id="ARBA00012995"/>
    </source>
</evidence>
<evidence type="ECO:0000256" key="7">
    <source>
        <dbReference type="ARBA" id="ARBA00048313"/>
    </source>
</evidence>
<gene>
    <name evidence="12" type="ORF">FPE_LOCUS2400</name>
</gene>
<dbReference type="EMBL" id="OU503036">
    <property type="protein sequence ID" value="CAI9754969.1"/>
    <property type="molecule type" value="Genomic_DNA"/>
</dbReference>
<dbReference type="EC" id="1.1.1.37" evidence="3"/>
<feature type="compositionally biased region" description="Pro residues" evidence="8">
    <location>
        <begin position="616"/>
        <end position="626"/>
    </location>
</feature>
<dbReference type="SUPFAM" id="SSF51735">
    <property type="entry name" value="NAD(P)-binding Rossmann-fold domains"/>
    <property type="match status" value="1"/>
</dbReference>
<evidence type="ECO:0000256" key="6">
    <source>
        <dbReference type="ARBA" id="ARBA00023027"/>
    </source>
</evidence>
<feature type="domain" description="Lactate/malate dehydrogenase N-terminal" evidence="9">
    <location>
        <begin position="37"/>
        <end position="179"/>
    </location>
</feature>
<evidence type="ECO:0000313" key="12">
    <source>
        <dbReference type="EMBL" id="CAI9754969.1"/>
    </source>
</evidence>
<dbReference type="CDD" id="cd01337">
    <property type="entry name" value="MDH_glyoxysomal_mitochondrial"/>
    <property type="match status" value="1"/>
</dbReference>
<dbReference type="InterPro" id="IPR015955">
    <property type="entry name" value="Lactate_DH/Glyco_Ohase_4_C"/>
</dbReference>
<proteinExistence type="inferred from homology"/>
<dbReference type="PROSITE" id="PS00068">
    <property type="entry name" value="MDH"/>
    <property type="match status" value="1"/>
</dbReference>
<name>A0AAD1YR22_9LAMI</name>
<dbReference type="Pfam" id="PF00056">
    <property type="entry name" value="Ldh_1_N"/>
    <property type="match status" value="1"/>
</dbReference>
<dbReference type="GO" id="GO:0005739">
    <property type="term" value="C:mitochondrion"/>
    <property type="evidence" value="ECO:0007669"/>
    <property type="project" value="TreeGrafter"/>
</dbReference>
<feature type="domain" description="Lactate/malate dehydrogenase C-terminal" evidence="10">
    <location>
        <begin position="181"/>
        <end position="342"/>
    </location>
</feature>
<evidence type="ECO:0000259" key="11">
    <source>
        <dbReference type="Pfam" id="PF03634"/>
    </source>
</evidence>
<comment type="catalytic activity">
    <reaction evidence="7">
        <text>(S)-malate + NAD(+) = oxaloacetate + NADH + H(+)</text>
        <dbReference type="Rhea" id="RHEA:21432"/>
        <dbReference type="ChEBI" id="CHEBI:15378"/>
        <dbReference type="ChEBI" id="CHEBI:15589"/>
        <dbReference type="ChEBI" id="CHEBI:16452"/>
        <dbReference type="ChEBI" id="CHEBI:57540"/>
        <dbReference type="ChEBI" id="CHEBI:57945"/>
        <dbReference type="EC" id="1.1.1.37"/>
    </reaction>
</comment>
<feature type="compositionally biased region" description="Basic and acidic residues" evidence="8">
    <location>
        <begin position="405"/>
        <end position="416"/>
    </location>
</feature>
<dbReference type="Gene3D" id="3.90.110.10">
    <property type="entry name" value="Lactate dehydrogenase/glycoside hydrolase, family 4, C-terminal"/>
    <property type="match status" value="1"/>
</dbReference>
<dbReference type="GO" id="GO:0006099">
    <property type="term" value="P:tricarboxylic acid cycle"/>
    <property type="evidence" value="ECO:0007669"/>
    <property type="project" value="UniProtKB-KW"/>
</dbReference>
<reference evidence="12" key="1">
    <citation type="submission" date="2023-05" db="EMBL/GenBank/DDBJ databases">
        <authorList>
            <person name="Huff M."/>
        </authorList>
    </citation>
    <scope>NUCLEOTIDE SEQUENCE</scope>
</reference>
<comment type="similarity">
    <text evidence="1">Belongs to the LDH/MDH superfamily. MDH type 1 family.</text>
</comment>
<protein>
    <recommendedName>
        <fullName evidence="3">malate dehydrogenase</fullName>
        <ecNumber evidence="3">1.1.1.37</ecNumber>
    </recommendedName>
</protein>
<dbReference type="InterPro" id="IPR010097">
    <property type="entry name" value="Malate_DH_type1"/>
</dbReference>
<dbReference type="InterPro" id="IPR001252">
    <property type="entry name" value="Malate_DH_AS"/>
</dbReference>
<dbReference type="Proteomes" id="UP000834106">
    <property type="component" value="Chromosome 1"/>
</dbReference>
<evidence type="ECO:0000313" key="13">
    <source>
        <dbReference type="Proteomes" id="UP000834106"/>
    </source>
</evidence>
<comment type="subunit">
    <text evidence="2">Homodimer.</text>
</comment>
<evidence type="ECO:0000256" key="4">
    <source>
        <dbReference type="ARBA" id="ARBA00022532"/>
    </source>
</evidence>
<dbReference type="GO" id="GO:0030060">
    <property type="term" value="F:L-malate dehydrogenase (NAD+) activity"/>
    <property type="evidence" value="ECO:0007669"/>
    <property type="project" value="UniProtKB-EC"/>
</dbReference>
<feature type="region of interest" description="Disordered" evidence="8">
    <location>
        <begin position="346"/>
        <end position="391"/>
    </location>
</feature>
<dbReference type="InterPro" id="IPR022383">
    <property type="entry name" value="Lactate/malate_DH_C"/>
</dbReference>
<dbReference type="PANTHER" id="PTHR11540">
    <property type="entry name" value="MALATE AND LACTATE DEHYDROGENASE"/>
    <property type="match status" value="1"/>
</dbReference>
<dbReference type="Pfam" id="PF02866">
    <property type="entry name" value="Ldh_1_C"/>
    <property type="match status" value="1"/>
</dbReference>
<evidence type="ECO:0000256" key="1">
    <source>
        <dbReference type="ARBA" id="ARBA00008824"/>
    </source>
</evidence>
<dbReference type="PANTHER" id="PTHR11540:SF58">
    <property type="entry name" value="MALATE DEHYDROGENASE 1, MITOCHONDRIAL-RELATED"/>
    <property type="match status" value="1"/>
</dbReference>
<sequence>MKAAILRSLLRRSSTVAPSSSYVLRRGFSSESAPERKVAILGAAGGIGQPLSLLMKLNPLVSKLALYDIAGTPGVAADVSHINTRSEVTGYMGDDQLKQALEGSDVVVIPAGVPRKPGMTRDDLFNINAGIVKSLCAAIGKYCPNALVTMISNPVNSTVPIAAEVLKGLGVYDEKKLLGVTTLDVVRAKTFYAGKAKVNVAEVNVPVVGGHAGITILPLFSQASPRANLSDEDIKALTKRTQDGGTEVVEAKAGKGSATLSMAYAGAIFADACLKGLNGVPDVVECSFVQSTVTELPFFASKVRLGKNGVEEVLGLGSLSDFEQQGLEALKPELKSSIEKGIKIPRRNLHPYRNQNQVGTTSRYVEEGEEGGGRGGEEPSPPPPPPKKRLFLNSSASFEASAEHARLRGKMEENTRSQRIPSRLGRRNRTGGDIVEVQGGHIVRSTGRKDRHSKVCTSKGPRDRRVRLAAHTAIQFYDVQDRLGYDRPSKAVDWLMKKAKPAIDELEQLPAWNPTNFLAEDAILEQEQEQARVVDPNIAGSSSKRAMSMLGNENGLQVLHQSSNADPNASFLPPSLDSDSIADTIKSFFPIGTSRTSCQSQDLRLSLQSFQDPLMLPHPHPQQPQPPHHKNPTHHTEEAYSQPQTSFNGTSLLGFDGSYAGLSQHYQYQPTEISRFQGLAPWNSGGDITGGSGGAAGYLFTSQPVLQQLLGQSLFSQRGPLQSSNTPSIRAWMDPSTIGIATADHSQNHHHHNPAAMPIYSSSLSGVEFTSTVGGFSEFHIPARIQALLFINRMLSVCPIREPLKIQVLADCCCR</sequence>
<dbReference type="FunFam" id="3.90.110.10:FF:000001">
    <property type="entry name" value="Malate dehydrogenase"/>
    <property type="match status" value="1"/>
</dbReference>
<accession>A0AAD1YR22</accession>
<feature type="compositionally biased region" description="Polar residues" evidence="8">
    <location>
        <begin position="353"/>
        <end position="363"/>
    </location>
</feature>
<dbReference type="NCBIfam" id="TIGR01772">
    <property type="entry name" value="MDH_euk_gproteo"/>
    <property type="match status" value="1"/>
</dbReference>
<dbReference type="FunFam" id="3.40.50.720:FF:000013">
    <property type="entry name" value="Malate dehydrogenase"/>
    <property type="match status" value="1"/>
</dbReference>
<dbReference type="AlphaFoldDB" id="A0AAD1YR22"/>
<dbReference type="GO" id="GO:0006108">
    <property type="term" value="P:malate metabolic process"/>
    <property type="evidence" value="ECO:0007669"/>
    <property type="project" value="InterPro"/>
</dbReference>
<evidence type="ECO:0000256" key="2">
    <source>
        <dbReference type="ARBA" id="ARBA00011738"/>
    </source>
</evidence>
<dbReference type="Gene3D" id="3.40.50.720">
    <property type="entry name" value="NAD(P)-binding Rossmann-like Domain"/>
    <property type="match status" value="1"/>
</dbReference>
<dbReference type="InterPro" id="IPR017887">
    <property type="entry name" value="TF_TCP_subgr"/>
</dbReference>
<keyword evidence="6" id="KW-0520">NAD</keyword>
<keyword evidence="13" id="KW-1185">Reference proteome</keyword>
<keyword evidence="4" id="KW-0816">Tricarboxylic acid cycle</keyword>
<evidence type="ECO:0000259" key="10">
    <source>
        <dbReference type="Pfam" id="PF02866"/>
    </source>
</evidence>
<evidence type="ECO:0000256" key="8">
    <source>
        <dbReference type="SAM" id="MobiDB-lite"/>
    </source>
</evidence>
<organism evidence="12 13">
    <name type="scientific">Fraxinus pennsylvanica</name>
    <dbReference type="NCBI Taxonomy" id="56036"/>
    <lineage>
        <taxon>Eukaryota</taxon>
        <taxon>Viridiplantae</taxon>
        <taxon>Streptophyta</taxon>
        <taxon>Embryophyta</taxon>
        <taxon>Tracheophyta</taxon>
        <taxon>Spermatophyta</taxon>
        <taxon>Magnoliopsida</taxon>
        <taxon>eudicotyledons</taxon>
        <taxon>Gunneridae</taxon>
        <taxon>Pentapetalae</taxon>
        <taxon>asterids</taxon>
        <taxon>lamiids</taxon>
        <taxon>Lamiales</taxon>
        <taxon>Oleaceae</taxon>
        <taxon>Oleeae</taxon>
        <taxon>Fraxinus</taxon>
    </lineage>
</organism>
<evidence type="ECO:0000256" key="5">
    <source>
        <dbReference type="ARBA" id="ARBA00023002"/>
    </source>
</evidence>
<dbReference type="InterPro" id="IPR036291">
    <property type="entry name" value="NAD(P)-bd_dom_sf"/>
</dbReference>
<evidence type="ECO:0000259" key="9">
    <source>
        <dbReference type="Pfam" id="PF00056"/>
    </source>
</evidence>
<dbReference type="Pfam" id="PF03634">
    <property type="entry name" value="TCP"/>
    <property type="match status" value="1"/>
</dbReference>
<dbReference type="SUPFAM" id="SSF56327">
    <property type="entry name" value="LDH C-terminal domain-like"/>
    <property type="match status" value="1"/>
</dbReference>
<keyword evidence="5" id="KW-0560">Oxidoreductase</keyword>
<feature type="region of interest" description="Disordered" evidence="8">
    <location>
        <begin position="405"/>
        <end position="462"/>
    </location>
</feature>
<feature type="region of interest" description="Disordered" evidence="8">
    <location>
        <begin position="612"/>
        <end position="647"/>
    </location>
</feature>
<feature type="domain" description="TCP" evidence="11">
    <location>
        <begin position="447"/>
        <end position="537"/>
    </location>
</feature>
<dbReference type="InterPro" id="IPR001236">
    <property type="entry name" value="Lactate/malate_DH_N"/>
</dbReference>